<dbReference type="OrthoDB" id="7727005at2"/>
<sequence>MTSLIDVIFLLLLFFMLTSTFTKFGEIELSVANTGTSATEGQPVFLRLSVEGTTLNGQVVVPERLPDSLQDAGSVLIGLSDDVTAQRLVDVLAVVRAVPDLSYRVLQ</sequence>
<keyword evidence="9" id="KW-1185">Reference proteome</keyword>
<keyword evidence="5" id="KW-1133">Transmembrane helix</keyword>
<name>A0A5B8IAB6_9RHOB</name>
<keyword evidence="7" id="KW-0813">Transport</keyword>
<keyword evidence="3" id="KW-1003">Cell membrane</keyword>
<comment type="similarity">
    <text evidence="2 7">Belongs to the ExbD/TolR family.</text>
</comment>
<evidence type="ECO:0000313" key="8">
    <source>
        <dbReference type="EMBL" id="QDY70176.1"/>
    </source>
</evidence>
<evidence type="ECO:0000256" key="6">
    <source>
        <dbReference type="ARBA" id="ARBA00023136"/>
    </source>
</evidence>
<dbReference type="GO" id="GO:0015031">
    <property type="term" value="P:protein transport"/>
    <property type="evidence" value="ECO:0007669"/>
    <property type="project" value="UniProtKB-KW"/>
</dbReference>
<dbReference type="Pfam" id="PF02472">
    <property type="entry name" value="ExbD"/>
    <property type="match status" value="1"/>
</dbReference>
<gene>
    <name evidence="8" type="ORF">FPZ52_00425</name>
</gene>
<dbReference type="AlphaFoldDB" id="A0A5B8IAB6"/>
<proteinExistence type="inferred from homology"/>
<keyword evidence="7" id="KW-0653">Protein transport</keyword>
<evidence type="ECO:0000256" key="7">
    <source>
        <dbReference type="RuleBase" id="RU003879"/>
    </source>
</evidence>
<keyword evidence="6" id="KW-0472">Membrane</keyword>
<evidence type="ECO:0000256" key="3">
    <source>
        <dbReference type="ARBA" id="ARBA00022475"/>
    </source>
</evidence>
<dbReference type="GO" id="GO:0005886">
    <property type="term" value="C:plasma membrane"/>
    <property type="evidence" value="ECO:0007669"/>
    <property type="project" value="UniProtKB-SubCell"/>
</dbReference>
<dbReference type="PANTHER" id="PTHR30558:SF3">
    <property type="entry name" value="BIOPOLYMER TRANSPORT PROTEIN EXBD-RELATED"/>
    <property type="match status" value="1"/>
</dbReference>
<protein>
    <submittedName>
        <fullName evidence="8">Biopolymer transporter ExbD</fullName>
    </submittedName>
</protein>
<organism evidence="8 9">
    <name type="scientific">Qingshengfaniella alkalisoli</name>
    <dbReference type="NCBI Taxonomy" id="2599296"/>
    <lineage>
        <taxon>Bacteria</taxon>
        <taxon>Pseudomonadati</taxon>
        <taxon>Pseudomonadota</taxon>
        <taxon>Alphaproteobacteria</taxon>
        <taxon>Rhodobacterales</taxon>
        <taxon>Paracoccaceae</taxon>
        <taxon>Qingshengfaniella</taxon>
    </lineage>
</organism>
<accession>A0A5B8IAB6</accession>
<keyword evidence="4 7" id="KW-0812">Transmembrane</keyword>
<evidence type="ECO:0000256" key="5">
    <source>
        <dbReference type="ARBA" id="ARBA00022989"/>
    </source>
</evidence>
<dbReference type="KEGG" id="lit:FPZ52_00425"/>
<evidence type="ECO:0000313" key="9">
    <source>
        <dbReference type="Proteomes" id="UP000318483"/>
    </source>
</evidence>
<evidence type="ECO:0000256" key="4">
    <source>
        <dbReference type="ARBA" id="ARBA00022692"/>
    </source>
</evidence>
<dbReference type="EMBL" id="CP042261">
    <property type="protein sequence ID" value="QDY70176.1"/>
    <property type="molecule type" value="Genomic_DNA"/>
</dbReference>
<dbReference type="Proteomes" id="UP000318483">
    <property type="component" value="Chromosome"/>
</dbReference>
<dbReference type="PANTHER" id="PTHR30558">
    <property type="entry name" value="EXBD MEMBRANE COMPONENT OF PMF-DRIVEN MACROMOLECULE IMPORT SYSTEM"/>
    <property type="match status" value="1"/>
</dbReference>
<dbReference type="InterPro" id="IPR003400">
    <property type="entry name" value="ExbD"/>
</dbReference>
<reference evidence="8 9" key="1">
    <citation type="submission" date="2019-07" db="EMBL/GenBank/DDBJ databases">
        <title>Litoreibacter alkalisoli sp. nov., isolated from saline-alkaline soil.</title>
        <authorList>
            <person name="Wang S."/>
            <person name="Xu L."/>
            <person name="Xing Y.-T."/>
            <person name="Sun J.-Q."/>
        </authorList>
    </citation>
    <scope>NUCLEOTIDE SEQUENCE [LARGE SCALE GENOMIC DNA]</scope>
    <source>
        <strain evidence="8 9">LN3S51</strain>
    </source>
</reference>
<dbReference type="GO" id="GO:0022857">
    <property type="term" value="F:transmembrane transporter activity"/>
    <property type="evidence" value="ECO:0007669"/>
    <property type="project" value="InterPro"/>
</dbReference>
<evidence type="ECO:0000256" key="2">
    <source>
        <dbReference type="ARBA" id="ARBA00005811"/>
    </source>
</evidence>
<evidence type="ECO:0000256" key="1">
    <source>
        <dbReference type="ARBA" id="ARBA00004162"/>
    </source>
</evidence>
<comment type="subcellular location">
    <subcellularLocation>
        <location evidence="1">Cell membrane</location>
        <topology evidence="1">Single-pass membrane protein</topology>
    </subcellularLocation>
    <subcellularLocation>
        <location evidence="7">Cell membrane</location>
        <topology evidence="7">Single-pass type II membrane protein</topology>
    </subcellularLocation>
</comment>